<dbReference type="AlphaFoldDB" id="A0A8H5Z6P1"/>
<proteinExistence type="predicted"/>
<organism evidence="1 2">
    <name type="scientific">Cochliobolus sativus</name>
    <name type="common">Common root rot and spot blotch fungus</name>
    <name type="synonym">Bipolaris sorokiniana</name>
    <dbReference type="NCBI Taxonomy" id="45130"/>
    <lineage>
        <taxon>Eukaryota</taxon>
        <taxon>Fungi</taxon>
        <taxon>Dikarya</taxon>
        <taxon>Ascomycota</taxon>
        <taxon>Pezizomycotina</taxon>
        <taxon>Dothideomycetes</taxon>
        <taxon>Pleosporomycetidae</taxon>
        <taxon>Pleosporales</taxon>
        <taxon>Pleosporineae</taxon>
        <taxon>Pleosporaceae</taxon>
        <taxon>Bipolaris</taxon>
    </lineage>
</organism>
<reference evidence="1" key="1">
    <citation type="submission" date="2019-11" db="EMBL/GenBank/DDBJ databases">
        <title>Bipolaris sorokiniana Genome sequencing.</title>
        <authorList>
            <person name="Wang H."/>
        </authorList>
    </citation>
    <scope>NUCLEOTIDE SEQUENCE</scope>
</reference>
<evidence type="ECO:0000313" key="1">
    <source>
        <dbReference type="EMBL" id="KAF5844451.1"/>
    </source>
</evidence>
<gene>
    <name evidence="1" type="ORF">GGP41_001369</name>
</gene>
<evidence type="ECO:0000313" key="2">
    <source>
        <dbReference type="Proteomes" id="UP000624244"/>
    </source>
</evidence>
<name>A0A8H5Z6P1_COCSA</name>
<accession>A0A8H5Z6P1</accession>
<protein>
    <submittedName>
        <fullName evidence="1">Uncharacterized protein</fullName>
    </submittedName>
</protein>
<dbReference type="Proteomes" id="UP000624244">
    <property type="component" value="Unassembled WGS sequence"/>
</dbReference>
<comment type="caution">
    <text evidence="1">The sequence shown here is derived from an EMBL/GenBank/DDBJ whole genome shotgun (WGS) entry which is preliminary data.</text>
</comment>
<dbReference type="EMBL" id="WNKQ01000023">
    <property type="protein sequence ID" value="KAF5844451.1"/>
    <property type="molecule type" value="Genomic_DNA"/>
</dbReference>
<sequence length="75" mass="8630">MDETGVALGVCTNTRVLTSSSKKKAYVKFLEDREWLLDLAPFCVPKSRYRALDDAVPIKKERFVVSYNRARIEAY</sequence>